<accession>A0AA39WY39</accession>
<protein>
    <recommendedName>
        <fullName evidence="2">DUF8021 domain-containing protein</fullName>
    </recommendedName>
</protein>
<keyword evidence="4" id="KW-1185">Reference proteome</keyword>
<evidence type="ECO:0000256" key="1">
    <source>
        <dbReference type="SAM" id="SignalP"/>
    </source>
</evidence>
<sequence>MLSLRILALFLSFLSPLVSAQARCQYYPLRNFADLFIEAQTFGELDPSFTISPSNFTFLQNGKLTMPSASTLVTPLEIDLEITLIDQTNCAIYTEWIIADPKNPHVIGAQIHFGFRDSEAVGLEVNRIELLKASTSLGTWSFNASATLGYARGETWEATAQTERTPREGLLGAADSFLRWLAEEGNSTEAVPFRTPCSRLEGGQYDAEACGGFKAAGKGVLAAEKRYVVDEVSGGVSVMFEPEGSGTVESYMLRVEGGKLRNAVHYIAEGQPEDGGVEEYNSLAAALLGVLPALRSLQISLVGVPIDHGKPEDVDLIEVLL</sequence>
<reference evidence="3" key="1">
    <citation type="submission" date="2023-06" db="EMBL/GenBank/DDBJ databases">
        <title>Genome-scale phylogeny and comparative genomics of the fungal order Sordariales.</title>
        <authorList>
            <consortium name="Lawrence Berkeley National Laboratory"/>
            <person name="Hensen N."/>
            <person name="Bonometti L."/>
            <person name="Westerberg I."/>
            <person name="Brannstrom I.O."/>
            <person name="Guillou S."/>
            <person name="Cros-Aarteil S."/>
            <person name="Calhoun S."/>
            <person name="Haridas S."/>
            <person name="Kuo A."/>
            <person name="Mondo S."/>
            <person name="Pangilinan J."/>
            <person name="Riley R."/>
            <person name="Labutti K."/>
            <person name="Andreopoulos B."/>
            <person name="Lipzen A."/>
            <person name="Chen C."/>
            <person name="Yanf M."/>
            <person name="Daum C."/>
            <person name="Ng V."/>
            <person name="Clum A."/>
            <person name="Steindorff A."/>
            <person name="Ohm R."/>
            <person name="Martin F."/>
            <person name="Silar P."/>
            <person name="Natvig D."/>
            <person name="Lalanne C."/>
            <person name="Gautier V."/>
            <person name="Ament-Velasquez S.L."/>
            <person name="Kruys A."/>
            <person name="Hutchinson M.I."/>
            <person name="Powell A.J."/>
            <person name="Barry K."/>
            <person name="Miller A.N."/>
            <person name="Grigoriev I.V."/>
            <person name="Debuchy R."/>
            <person name="Gladieux P."/>
            <person name="Thoren M.H."/>
            <person name="Johannesson H."/>
        </authorList>
    </citation>
    <scope>NUCLEOTIDE SEQUENCE</scope>
    <source>
        <strain evidence="3">CBS 606.72</strain>
    </source>
</reference>
<name>A0AA39WY39_9PEZI</name>
<feature type="signal peptide" evidence="1">
    <location>
        <begin position="1"/>
        <end position="20"/>
    </location>
</feature>
<proteinExistence type="predicted"/>
<dbReference type="AlphaFoldDB" id="A0AA39WY39"/>
<evidence type="ECO:0000259" key="2">
    <source>
        <dbReference type="Pfam" id="PF26061"/>
    </source>
</evidence>
<organism evidence="3 4">
    <name type="scientific">Immersiella caudata</name>
    <dbReference type="NCBI Taxonomy" id="314043"/>
    <lineage>
        <taxon>Eukaryota</taxon>
        <taxon>Fungi</taxon>
        <taxon>Dikarya</taxon>
        <taxon>Ascomycota</taxon>
        <taxon>Pezizomycotina</taxon>
        <taxon>Sordariomycetes</taxon>
        <taxon>Sordariomycetidae</taxon>
        <taxon>Sordariales</taxon>
        <taxon>Lasiosphaeriaceae</taxon>
        <taxon>Immersiella</taxon>
    </lineage>
</organism>
<gene>
    <name evidence="3" type="ORF">B0T14DRAFT_565072</name>
</gene>
<evidence type="ECO:0000313" key="3">
    <source>
        <dbReference type="EMBL" id="KAK0623748.1"/>
    </source>
</evidence>
<keyword evidence="1" id="KW-0732">Signal</keyword>
<dbReference type="Proteomes" id="UP001175000">
    <property type="component" value="Unassembled WGS sequence"/>
</dbReference>
<dbReference type="Pfam" id="PF26061">
    <property type="entry name" value="DUF8021"/>
    <property type="match status" value="1"/>
</dbReference>
<feature type="chain" id="PRO_5041223881" description="DUF8021 domain-containing protein" evidence="1">
    <location>
        <begin position="21"/>
        <end position="321"/>
    </location>
</feature>
<feature type="domain" description="DUF8021" evidence="2">
    <location>
        <begin position="163"/>
        <end position="262"/>
    </location>
</feature>
<comment type="caution">
    <text evidence="3">The sequence shown here is derived from an EMBL/GenBank/DDBJ whole genome shotgun (WGS) entry which is preliminary data.</text>
</comment>
<evidence type="ECO:0000313" key="4">
    <source>
        <dbReference type="Proteomes" id="UP001175000"/>
    </source>
</evidence>
<dbReference type="EMBL" id="JAULSU010000003">
    <property type="protein sequence ID" value="KAK0623748.1"/>
    <property type="molecule type" value="Genomic_DNA"/>
</dbReference>
<dbReference type="InterPro" id="IPR058334">
    <property type="entry name" value="DUF8021"/>
</dbReference>